<keyword evidence="1 3" id="KW-0808">Transferase</keyword>
<gene>
    <name evidence="3" type="ORF">B5782_1492</name>
</gene>
<dbReference type="AlphaFoldDB" id="A0A1V8PML1"/>
<feature type="domain" description="Glycosyl transferase family 1" evidence="2">
    <location>
        <begin position="176"/>
        <end position="330"/>
    </location>
</feature>
<sequence>MSNRICFVMPTMSGGGAERVVSVLANEFIKAGYDVTLMLTNGTQIVYDLDKRIHIDTGCVTRKLGFIGQVRAIREKMKAVPEMAFISMMDDQNLFTLLAGIGQKNKVIISQRNDPHRAFGNRRFISKIHPWLYTCADKVVFQTYDARDFYPKYARRKYHVILNPLNEKLPIREVSNRSKRVVTVCRLHAQKNLALAIDAFKELNSRFPEYVFEIYGEGEKENELRRHVHDIGLDGKVLFKGFRKDIYDCIYDATMFVLSSDFEGLSNSMIEALALGIPTIATDCPIGGSRMVIENGANGYLVPIRNKERLADAMIDIASHPDVQRRFSEQSSLLRQKLSAPSIARQWLSVIQSA</sequence>
<comment type="caution">
    <text evidence="3">The sequence shown here is derived from an EMBL/GenBank/DDBJ whole genome shotgun (WGS) entry which is preliminary data.</text>
</comment>
<name>A0A1V8PML1_9BIFI</name>
<accession>A0A1V8PML1</accession>
<evidence type="ECO:0000259" key="2">
    <source>
        <dbReference type="Pfam" id="PF00534"/>
    </source>
</evidence>
<dbReference type="Gene3D" id="3.40.50.2000">
    <property type="entry name" value="Glycogen Phosphorylase B"/>
    <property type="match status" value="2"/>
</dbReference>
<dbReference type="EMBL" id="NAQA01000006">
    <property type="protein sequence ID" value="OQM49743.1"/>
    <property type="molecule type" value="Genomic_DNA"/>
</dbReference>
<protein>
    <submittedName>
        <fullName evidence="3">Glycosyl transferase group 1 family</fullName>
    </submittedName>
</protein>
<dbReference type="InterPro" id="IPR001296">
    <property type="entry name" value="Glyco_trans_1"/>
</dbReference>
<reference evidence="3 4" key="1">
    <citation type="submission" date="2017-03" db="EMBL/GenBank/DDBJ databases">
        <title>Maternal inheritance of bifidobacteria.</title>
        <authorList>
            <person name="Lugli G.A."/>
            <person name="Duranti S."/>
            <person name="Milani C."/>
            <person name="Mancabelli L."/>
        </authorList>
    </citation>
    <scope>NUCLEOTIDE SEQUENCE [LARGE SCALE GENOMIC DNA]</scope>
    <source>
        <strain evidence="3 4">1899B</strain>
    </source>
</reference>
<dbReference type="Proteomes" id="UP000192666">
    <property type="component" value="Unassembled WGS sequence"/>
</dbReference>
<evidence type="ECO:0000256" key="1">
    <source>
        <dbReference type="ARBA" id="ARBA00022679"/>
    </source>
</evidence>
<dbReference type="Pfam" id="PF00534">
    <property type="entry name" value="Glycos_transf_1"/>
    <property type="match status" value="1"/>
</dbReference>
<proteinExistence type="predicted"/>
<evidence type="ECO:0000313" key="3">
    <source>
        <dbReference type="EMBL" id="OQM49743.1"/>
    </source>
</evidence>
<evidence type="ECO:0000313" key="4">
    <source>
        <dbReference type="Proteomes" id="UP000192666"/>
    </source>
</evidence>
<organism evidence="3 4">
    <name type="scientific">Bifidobacterium catenulatum</name>
    <dbReference type="NCBI Taxonomy" id="1686"/>
    <lineage>
        <taxon>Bacteria</taxon>
        <taxon>Bacillati</taxon>
        <taxon>Actinomycetota</taxon>
        <taxon>Actinomycetes</taxon>
        <taxon>Bifidobacteriales</taxon>
        <taxon>Bifidobacteriaceae</taxon>
        <taxon>Bifidobacterium</taxon>
    </lineage>
</organism>
<dbReference type="SUPFAM" id="SSF53756">
    <property type="entry name" value="UDP-Glycosyltransferase/glycogen phosphorylase"/>
    <property type="match status" value="1"/>
</dbReference>
<dbReference type="PANTHER" id="PTHR12526">
    <property type="entry name" value="GLYCOSYLTRANSFERASE"/>
    <property type="match status" value="1"/>
</dbReference>
<dbReference type="GO" id="GO:0016757">
    <property type="term" value="F:glycosyltransferase activity"/>
    <property type="evidence" value="ECO:0007669"/>
    <property type="project" value="InterPro"/>
</dbReference>